<name>A0ABS9E2U4_9HYPH</name>
<accession>A0ABS9E2U4</accession>
<proteinExistence type="predicted"/>
<keyword evidence="2" id="KW-1185">Reference proteome</keyword>
<reference evidence="1 2" key="1">
    <citation type="submission" date="2022-01" db="EMBL/GenBank/DDBJ databases">
        <title>Maritalea mediterranea sp. nov., isolated from marine plastic residues from the Malva-rosa beach (Valencia, Spain).</title>
        <authorList>
            <person name="Vidal-Verdu A."/>
            <person name="Molina-Menor E."/>
            <person name="Pascual J."/>
            <person name="Pereto J."/>
            <person name="Porcar M."/>
        </authorList>
    </citation>
    <scope>NUCLEOTIDE SEQUENCE [LARGE SCALE GENOMIC DNA]</scope>
    <source>
        <strain evidence="1 2">P4.10X</strain>
    </source>
</reference>
<dbReference type="Proteomes" id="UP001201217">
    <property type="component" value="Unassembled WGS sequence"/>
</dbReference>
<evidence type="ECO:0000313" key="2">
    <source>
        <dbReference type="Proteomes" id="UP001201217"/>
    </source>
</evidence>
<comment type="caution">
    <text evidence="1">The sequence shown here is derived from an EMBL/GenBank/DDBJ whole genome shotgun (WGS) entry which is preliminary data.</text>
</comment>
<protein>
    <submittedName>
        <fullName evidence="1">Uncharacterized protein</fullName>
    </submittedName>
</protein>
<gene>
    <name evidence="1" type="ORF">L1I42_01615</name>
</gene>
<dbReference type="EMBL" id="JAKGTI010000001">
    <property type="protein sequence ID" value="MCF4097182.1"/>
    <property type="molecule type" value="Genomic_DNA"/>
</dbReference>
<sequence>MKITLTYRGVVPSAHSGGGKNKSAHISNMRLAFHEQLKRLWGQPPFEVLKEWEQSDFKAGAPEFIRAVGETNYIPYFDVQKVGIAVGLNITLLSGEPHNAPQLISKGDLDNRVKSIIDALHPPQKDNLSENEKELNRIHCLMGDDEAVKELTASTRPFLASESHEDAFVLVEVRPIPMRVSADNIEMALWR</sequence>
<evidence type="ECO:0000313" key="1">
    <source>
        <dbReference type="EMBL" id="MCF4097182.1"/>
    </source>
</evidence>
<dbReference type="RefSeq" id="WP_236112754.1">
    <property type="nucleotide sequence ID" value="NZ_JAKGTI010000001.1"/>
</dbReference>
<organism evidence="1 2">
    <name type="scientific">Maritalea mediterranea</name>
    <dbReference type="NCBI Taxonomy" id="2909667"/>
    <lineage>
        <taxon>Bacteria</taxon>
        <taxon>Pseudomonadati</taxon>
        <taxon>Pseudomonadota</taxon>
        <taxon>Alphaproteobacteria</taxon>
        <taxon>Hyphomicrobiales</taxon>
        <taxon>Devosiaceae</taxon>
        <taxon>Maritalea</taxon>
    </lineage>
</organism>